<accession>A0A0H5C5A1</accession>
<dbReference type="PANTHER" id="PTHR14614:SF156">
    <property type="entry name" value="PROTEIN-LYSINE N-METHYLTRANSFERASE EFM2"/>
    <property type="match status" value="1"/>
</dbReference>
<dbReference type="Proteomes" id="UP000038830">
    <property type="component" value="Unassembled WGS sequence"/>
</dbReference>
<reference evidence="2" key="1">
    <citation type="journal article" date="2015" name="J. Biotechnol.">
        <title>The structure of the Cyberlindnera jadinii genome and its relation to Candida utilis analyzed by the occurrence of single nucleotide polymorphisms.</title>
        <authorList>
            <person name="Rupp O."/>
            <person name="Brinkrolf K."/>
            <person name="Buerth C."/>
            <person name="Kunigo M."/>
            <person name="Schneider J."/>
            <person name="Jaenicke S."/>
            <person name="Goesmann A."/>
            <person name="Puehler A."/>
            <person name="Jaeger K.-E."/>
            <person name="Ernst J.F."/>
        </authorList>
    </citation>
    <scope>NUCLEOTIDE SEQUENCE [LARGE SCALE GENOMIC DNA]</scope>
    <source>
        <strain evidence="2">ATCC 18201 / CBS 1600 / BCRC 20928 / JCM 3617 / NBRC 0987 / NRRL Y-1542</strain>
    </source>
</reference>
<dbReference type="CDD" id="cd02440">
    <property type="entry name" value="AdoMet_MTases"/>
    <property type="match status" value="1"/>
</dbReference>
<dbReference type="Pfam" id="PF10294">
    <property type="entry name" value="Methyltransf_16"/>
    <property type="match status" value="1"/>
</dbReference>
<evidence type="ECO:0000313" key="1">
    <source>
        <dbReference type="EMBL" id="CEP22982.1"/>
    </source>
</evidence>
<gene>
    <name evidence="1" type="ORF">BN1211_3463</name>
</gene>
<dbReference type="SUPFAM" id="SSF53335">
    <property type="entry name" value="S-adenosyl-L-methionine-dependent methyltransferases"/>
    <property type="match status" value="1"/>
</dbReference>
<dbReference type="GO" id="GO:0008757">
    <property type="term" value="F:S-adenosylmethionine-dependent methyltransferase activity"/>
    <property type="evidence" value="ECO:0007669"/>
    <property type="project" value="UniProtKB-ARBA"/>
</dbReference>
<dbReference type="InterPro" id="IPR019410">
    <property type="entry name" value="Methyltransf_16"/>
</dbReference>
<dbReference type="InterPro" id="IPR029063">
    <property type="entry name" value="SAM-dependent_MTases_sf"/>
</dbReference>
<proteinExistence type="predicted"/>
<dbReference type="AlphaFoldDB" id="A0A0H5C5A1"/>
<organism evidence="1 2">
    <name type="scientific">Cyberlindnera jadinii (strain ATCC 18201 / CBS 1600 / BCRC 20928 / JCM 3617 / NBRC 0987 / NRRL Y-1542)</name>
    <name type="common">Torula yeast</name>
    <name type="synonym">Candida utilis</name>
    <dbReference type="NCBI Taxonomy" id="983966"/>
    <lineage>
        <taxon>Eukaryota</taxon>
        <taxon>Fungi</taxon>
        <taxon>Dikarya</taxon>
        <taxon>Ascomycota</taxon>
        <taxon>Saccharomycotina</taxon>
        <taxon>Saccharomycetes</taxon>
        <taxon>Phaffomycetales</taxon>
        <taxon>Phaffomycetaceae</taxon>
        <taxon>Cyberlindnera</taxon>
    </lineage>
</organism>
<name>A0A0H5C5A1_CYBJN</name>
<dbReference type="Gene3D" id="3.40.50.150">
    <property type="entry name" value="Vaccinia Virus protein VP39"/>
    <property type="match status" value="1"/>
</dbReference>
<evidence type="ECO:0000313" key="2">
    <source>
        <dbReference type="Proteomes" id="UP000038830"/>
    </source>
</evidence>
<dbReference type="EMBL" id="CDQK01000004">
    <property type="protein sequence ID" value="CEP22982.1"/>
    <property type="molecule type" value="Genomic_DNA"/>
</dbReference>
<protein>
    <submittedName>
        <fullName evidence="1">Rapid response to glucose protein 1</fullName>
    </submittedName>
</protein>
<dbReference type="GO" id="GO:0005829">
    <property type="term" value="C:cytosol"/>
    <property type="evidence" value="ECO:0007669"/>
    <property type="project" value="TreeGrafter"/>
</dbReference>
<dbReference type="PANTHER" id="PTHR14614">
    <property type="entry name" value="HEPATOCELLULAR CARCINOMA-ASSOCIATED ANTIGEN"/>
    <property type="match status" value="1"/>
</dbReference>
<sequence length="319" mass="35637">MDFDPLSFFTPDSTDGDDHVDTNNGIILRDGDVGGFIPNVDDEGLDEGPLHILDFPQLNRRLPAAVLISLLKLLARNEETNFGKEETLMLDQLLVQRSIDLEDYGFTLQWLRDHGYVKLARCLPDVPFNQDTFQYLNKILSSHFIEDADIAQLTSLRISENCGRTARPQFTRKIIIDHLETPILLNEPALTSDSLGLKTWGSSLVLSELLAKTHEALDIHGEILELGAGTGLVGIALSKLGYEVVLTDLPEILDNLRKNVELNSVDSECHVLDWTDPSSFVEIKGPDVKYTTVVVADPIYSPEHPQWLFRITATYTDSP</sequence>